<evidence type="ECO:0000256" key="2">
    <source>
        <dbReference type="ARBA" id="ARBA00022771"/>
    </source>
</evidence>
<evidence type="ECO:0000259" key="5">
    <source>
        <dbReference type="PROSITE" id="PS50089"/>
    </source>
</evidence>
<dbReference type="SMART" id="SM00184">
    <property type="entry name" value="RING"/>
    <property type="match status" value="1"/>
</dbReference>
<dbReference type="CDD" id="cd19769">
    <property type="entry name" value="Bbox2_TRIM16-like"/>
    <property type="match status" value="1"/>
</dbReference>
<dbReference type="PANTHER" id="PTHR25465">
    <property type="entry name" value="B-BOX DOMAIN CONTAINING"/>
    <property type="match status" value="1"/>
</dbReference>
<dbReference type="SUPFAM" id="SSF57845">
    <property type="entry name" value="B-box zinc-binding domain"/>
    <property type="match status" value="1"/>
</dbReference>
<dbReference type="SUPFAM" id="SSF57850">
    <property type="entry name" value="RING/U-box"/>
    <property type="match status" value="1"/>
</dbReference>
<dbReference type="InterPro" id="IPR001841">
    <property type="entry name" value="Znf_RING"/>
</dbReference>
<sequence>MAEKQLDREAFTCPICLDLLENPVTISCGHSFCMKCLQDHWDQQVECKCPQCRESFSSRPVLGKNIMLAVLVEQLKKSEPSSDCYAGPQDVSCDVCTGRKLKAVKSCLQCVVSFCESHLQPHRDVAMLQKHQLVEIFCRTDQLLICYLCCIDQHKGHNTVSSAAERAHRQEELEAKTDLSLYKCFLALCYSGKLQIRGGCVRKERTKNPPPRKKEKHVVSL</sequence>
<dbReference type="InterPro" id="IPR017907">
    <property type="entry name" value="Znf_RING_CS"/>
</dbReference>
<proteinExistence type="predicted"/>
<evidence type="ECO:0000256" key="4">
    <source>
        <dbReference type="PROSITE-ProRule" id="PRU00175"/>
    </source>
</evidence>
<feature type="domain" description="RING-type" evidence="5">
    <location>
        <begin position="13"/>
        <end position="53"/>
    </location>
</feature>
<dbReference type="Ensembl" id="ENSNMLT00000002759.1">
    <property type="protein sequence ID" value="ENSNMLP00000002402.1"/>
    <property type="gene ID" value="ENSNMLG00000001774.1"/>
</dbReference>
<dbReference type="Gene3D" id="3.30.40.10">
    <property type="entry name" value="Zinc/RING finger domain, C3HC4 (zinc finger)"/>
    <property type="match status" value="1"/>
</dbReference>
<dbReference type="GO" id="GO:0008270">
    <property type="term" value="F:zinc ion binding"/>
    <property type="evidence" value="ECO:0007669"/>
    <property type="project" value="UniProtKB-KW"/>
</dbReference>
<dbReference type="Gene3D" id="3.30.160.60">
    <property type="entry name" value="Classic Zinc Finger"/>
    <property type="match status" value="1"/>
</dbReference>
<dbReference type="CDD" id="cd19802">
    <property type="entry name" value="Bbox1_TRIM8-like"/>
    <property type="match status" value="1"/>
</dbReference>
<keyword evidence="2 4" id="KW-0863">Zinc-finger</keyword>
<evidence type="ECO:0000313" key="7">
    <source>
        <dbReference type="Proteomes" id="UP000694523"/>
    </source>
</evidence>
<evidence type="ECO:0000256" key="3">
    <source>
        <dbReference type="ARBA" id="ARBA00022833"/>
    </source>
</evidence>
<dbReference type="InterPro" id="IPR051051">
    <property type="entry name" value="E3_ubiq-ligase_TRIM/RNF"/>
</dbReference>
<keyword evidence="3" id="KW-0862">Zinc</keyword>
<keyword evidence="7" id="KW-1185">Reference proteome</keyword>
<dbReference type="Proteomes" id="UP000694523">
    <property type="component" value="Unplaced"/>
</dbReference>
<accession>A0A8C6WEZ0</accession>
<reference evidence="6" key="2">
    <citation type="submission" date="2025-09" db="UniProtKB">
        <authorList>
            <consortium name="Ensembl"/>
        </authorList>
    </citation>
    <scope>IDENTIFICATION</scope>
</reference>
<dbReference type="AlphaFoldDB" id="A0A8C6WEZ0"/>
<evidence type="ECO:0000256" key="1">
    <source>
        <dbReference type="ARBA" id="ARBA00022723"/>
    </source>
</evidence>
<dbReference type="Pfam" id="PF15227">
    <property type="entry name" value="zf-C3HC4_4"/>
    <property type="match status" value="1"/>
</dbReference>
<dbReference type="PROSITE" id="PS50089">
    <property type="entry name" value="ZF_RING_2"/>
    <property type="match status" value="1"/>
</dbReference>
<dbReference type="PROSITE" id="PS00518">
    <property type="entry name" value="ZF_RING_1"/>
    <property type="match status" value="1"/>
</dbReference>
<protein>
    <recommendedName>
        <fullName evidence="5">RING-type domain-containing protein</fullName>
    </recommendedName>
</protein>
<keyword evidence="1" id="KW-0479">Metal-binding</keyword>
<name>A0A8C6WEZ0_9GOBI</name>
<reference evidence="6" key="1">
    <citation type="submission" date="2025-08" db="UniProtKB">
        <authorList>
            <consortium name="Ensembl"/>
        </authorList>
    </citation>
    <scope>IDENTIFICATION</scope>
</reference>
<organism evidence="6 7">
    <name type="scientific">Neogobius melanostomus</name>
    <name type="common">round goby</name>
    <dbReference type="NCBI Taxonomy" id="47308"/>
    <lineage>
        <taxon>Eukaryota</taxon>
        <taxon>Metazoa</taxon>
        <taxon>Chordata</taxon>
        <taxon>Craniata</taxon>
        <taxon>Vertebrata</taxon>
        <taxon>Euteleostomi</taxon>
        <taxon>Actinopterygii</taxon>
        <taxon>Neopterygii</taxon>
        <taxon>Teleostei</taxon>
        <taxon>Neoteleostei</taxon>
        <taxon>Acanthomorphata</taxon>
        <taxon>Gobiaria</taxon>
        <taxon>Gobiiformes</taxon>
        <taxon>Gobioidei</taxon>
        <taxon>Gobiidae</taxon>
        <taxon>Benthophilinae</taxon>
        <taxon>Neogobiini</taxon>
        <taxon>Neogobius</taxon>
    </lineage>
</organism>
<dbReference type="Gene3D" id="4.10.830.40">
    <property type="match status" value="1"/>
</dbReference>
<evidence type="ECO:0000313" key="6">
    <source>
        <dbReference type="Ensembl" id="ENSNMLP00000002402.1"/>
    </source>
</evidence>
<dbReference type="PANTHER" id="PTHR25465:SF5">
    <property type="entry name" value="E3 UBIQUITIN_ISG15 LIGASE TRIM25-RELATED"/>
    <property type="match status" value="1"/>
</dbReference>
<dbReference type="InterPro" id="IPR013083">
    <property type="entry name" value="Znf_RING/FYVE/PHD"/>
</dbReference>